<dbReference type="PANTHER" id="PTHR43586:SF15">
    <property type="entry name" value="BLR3095 PROTEIN"/>
    <property type="match status" value="1"/>
</dbReference>
<dbReference type="Gene3D" id="3.40.640.10">
    <property type="entry name" value="Type I PLP-dependent aspartate aminotransferase-like (Major domain)"/>
    <property type="match status" value="1"/>
</dbReference>
<organism evidence="3 4">
    <name type="scientific">Acuticoccus mangrovi</name>
    <dbReference type="NCBI Taxonomy" id="2796142"/>
    <lineage>
        <taxon>Bacteria</taxon>
        <taxon>Pseudomonadati</taxon>
        <taxon>Pseudomonadota</taxon>
        <taxon>Alphaproteobacteria</taxon>
        <taxon>Hyphomicrobiales</taxon>
        <taxon>Amorphaceae</taxon>
        <taxon>Acuticoccus</taxon>
    </lineage>
</organism>
<evidence type="ECO:0000256" key="1">
    <source>
        <dbReference type="ARBA" id="ARBA00022898"/>
    </source>
</evidence>
<keyword evidence="4" id="KW-1185">Reference proteome</keyword>
<dbReference type="PANTHER" id="PTHR43586">
    <property type="entry name" value="CYSTEINE DESULFURASE"/>
    <property type="match status" value="1"/>
</dbReference>
<dbReference type="InterPro" id="IPR015422">
    <property type="entry name" value="PyrdxlP-dep_Trfase_small"/>
</dbReference>
<dbReference type="AlphaFoldDB" id="A0A934ITM6"/>
<dbReference type="Pfam" id="PF00266">
    <property type="entry name" value="Aminotran_5"/>
    <property type="match status" value="1"/>
</dbReference>
<dbReference type="InterPro" id="IPR015424">
    <property type="entry name" value="PyrdxlP-dep_Trfase"/>
</dbReference>
<keyword evidence="3" id="KW-0808">Transferase</keyword>
<dbReference type="Gene3D" id="3.90.1150.10">
    <property type="entry name" value="Aspartate Aminotransferase, domain 1"/>
    <property type="match status" value="1"/>
</dbReference>
<gene>
    <name evidence="3" type="ORF">JCR33_22660</name>
</gene>
<dbReference type="RefSeq" id="WP_198884426.1">
    <property type="nucleotide sequence ID" value="NZ_JAEKJA010000030.1"/>
</dbReference>
<evidence type="ECO:0000313" key="4">
    <source>
        <dbReference type="Proteomes" id="UP000609531"/>
    </source>
</evidence>
<dbReference type="SUPFAM" id="SSF53383">
    <property type="entry name" value="PLP-dependent transferases"/>
    <property type="match status" value="1"/>
</dbReference>
<evidence type="ECO:0000313" key="3">
    <source>
        <dbReference type="EMBL" id="MBJ3778520.1"/>
    </source>
</evidence>
<dbReference type="InterPro" id="IPR000192">
    <property type="entry name" value="Aminotrans_V_dom"/>
</dbReference>
<dbReference type="Proteomes" id="UP000609531">
    <property type="component" value="Unassembled WGS sequence"/>
</dbReference>
<dbReference type="GO" id="GO:0008483">
    <property type="term" value="F:transaminase activity"/>
    <property type="evidence" value="ECO:0007669"/>
    <property type="project" value="UniProtKB-KW"/>
</dbReference>
<name>A0A934ITM6_9HYPH</name>
<proteinExistence type="predicted"/>
<feature type="domain" description="Aminotransferase class V" evidence="2">
    <location>
        <begin position="126"/>
        <end position="391"/>
    </location>
</feature>
<evidence type="ECO:0000259" key="2">
    <source>
        <dbReference type="Pfam" id="PF00266"/>
    </source>
</evidence>
<keyword evidence="1" id="KW-0663">Pyridoxal phosphate</keyword>
<reference evidence="3" key="1">
    <citation type="submission" date="2020-12" db="EMBL/GenBank/DDBJ databases">
        <title>Bacterial taxonomy.</title>
        <authorList>
            <person name="Pan X."/>
        </authorList>
    </citation>
    <scope>NUCLEOTIDE SEQUENCE</scope>
    <source>
        <strain evidence="3">B2012</strain>
    </source>
</reference>
<accession>A0A934ITM6</accession>
<protein>
    <submittedName>
        <fullName evidence="3">Aminotransferase class V-fold PLP-dependent enzyme</fullName>
    </submittedName>
</protein>
<keyword evidence="3" id="KW-0032">Aminotransferase</keyword>
<comment type="caution">
    <text evidence="3">The sequence shown here is derived from an EMBL/GenBank/DDBJ whole genome shotgun (WGS) entry which is preliminary data.</text>
</comment>
<sequence length="467" mass="50085">MVLSVRAATVRTRVCSSVVRTRATWRERDSVHEAVSSSAALVYQWHVGSPPNGGAESLMDMSGPEPWWIAARGEPPRDLVSFRRGFPAMQRGAYLNTASSGIVSRVAADRAQRVIEAICLGEFSKEESTPTLRSARQRFASLIGAEAGQIGVVKNVSDGLNAVATAVPPRGERDNVVVCADLEHPNNIYLWQKMRRHGVDVREVTARAGVIPADELIAAIDQDTRIVTASSVTFTPGFRLDLERVGRAARANGAFFLVDAVQSCGVLSHDLAAENIDALVTSTTKYLLGTAGLGFVAVAPDWINRLEPVYVSRYGVERGSGHESEIEGGDFIFSHNATRFEVGNYNWPAIAAIDSAVEALLSVGPERIERHAVALADALRNGFVALGLPVNAPAEPALRSPMVTLGTLGAGDAYASADGMLNRLADALREAGVRFSIRRGLVRFGLHGFNDETDVAHVLDVARRAIG</sequence>
<dbReference type="InterPro" id="IPR015421">
    <property type="entry name" value="PyrdxlP-dep_Trfase_major"/>
</dbReference>
<dbReference type="EMBL" id="JAEKJA010000030">
    <property type="protein sequence ID" value="MBJ3778520.1"/>
    <property type="molecule type" value="Genomic_DNA"/>
</dbReference>